<proteinExistence type="predicted"/>
<dbReference type="Gene3D" id="3.40.50.410">
    <property type="entry name" value="von Willebrand factor, type A domain"/>
    <property type="match status" value="1"/>
</dbReference>
<evidence type="ECO:0000259" key="1">
    <source>
        <dbReference type="PROSITE" id="PS50234"/>
    </source>
</evidence>
<dbReference type="InterPro" id="IPR002035">
    <property type="entry name" value="VWF_A"/>
</dbReference>
<dbReference type="PROSITE" id="PS50234">
    <property type="entry name" value="VWFA"/>
    <property type="match status" value="1"/>
</dbReference>
<organism evidence="2">
    <name type="scientific">Terrestrivirus sp</name>
    <dbReference type="NCBI Taxonomy" id="2487775"/>
    <lineage>
        <taxon>Viruses</taxon>
        <taxon>Varidnaviria</taxon>
        <taxon>Bamfordvirae</taxon>
        <taxon>Nucleocytoviricota</taxon>
        <taxon>Megaviricetes</taxon>
        <taxon>Imitervirales</taxon>
        <taxon>Mimiviridae</taxon>
        <taxon>Klosneuvirinae</taxon>
    </lineage>
</organism>
<dbReference type="InterPro" id="IPR036465">
    <property type="entry name" value="vWFA_dom_sf"/>
</dbReference>
<sequence>MATLTLYPSNDGTFIGKINVTLDDNKNKNQISSDDIETIIILDVSGSMGNNVPKLVNRVLPMMLKRLGYTENNNICLITFSDGAAMKKYTIKGLEQLQMRAGGGTYMKHAVFALKEYLTNYKKTYSTNMRYIRLLTLSDGDLSDQTETIKDCTALAQEIPNNYVINSTAIRFFTSGQPDTRGLSAVLQLNTFTEAKLCDVVSSYDDTGIADQFADVFKNDSMGYRNVMKIDEQLILPTPWEVDNAISEINLSVGENVVWFKNIPQNVSINGVPVTVDVSDLNDKNMRDVLNVKINYYFNQLKILKVINTADSNKKIENIVKYFTGLEKSLETSDVDLVKLLDDGSLRGRMEFFKNIVKKRTKSVATAMSQIANDNMVAKLNSAQQADYLRNVDVTKNAKGLARIAMNNGIDFNETVRKEIRDMHSHLSELDDIDDSDHTLSFFSQGTTLSGIKTVCELIDEDILDDIDITDILKMINIVGIACNGEIGDYPDPMTWRVNNIFAGCFVSLSDVLMVHSMTKGNKLKAPGIDTKYNEITNVIPFFDDDRIHQFMRKYAPSLLEYISSVGMRRIIADVPMTYGYTVAAGIWKLVEVIDKTKTEVNIMTFVKLIKTFQIAVGKYFDHILEHATKKQSDDLSFYIANNGITNMINPLVKLIKVDNFENMDKIMRAIYSYEVYQATRRLGKSSPNPEIFATDMLSKLNGIDLSDPSRNIKVTDLFEDDHNLTPDSIYSQYHVDQQLLDDTIKAFWYLDYMTLLPELIKGVFQANPVEYIKQLPQMNDKSICDALGLDINKYSLRDFKFYNIVQSYMFNSKAERVDDENFKMKIIDLVNKDGAEKLVRIDYVKKRYNDKYHTDVNAKRKQEIEKMKNMLVNKLLETDSLDEFVQLIKNGMTKNKTSHSIVNSSSYGCYELQSGLFDLSGNVPLRTKKIQILILGNDLNGSYVWNNGNVLHVNANELSNLFNELGENQVWNEIYEEYKTRNIHIYRGVENRHGHSNDKPSFWAMGYSSLEDMVRGISSSEWNTYKQNHHNCCGVKTFYSKGVQNSC</sequence>
<dbReference type="CDD" id="cd00198">
    <property type="entry name" value="vWFA"/>
    <property type="match status" value="1"/>
</dbReference>
<name>A0A3G4ZN32_9VIRU</name>
<dbReference type="EMBL" id="MK071983">
    <property type="protein sequence ID" value="AYV76280.1"/>
    <property type="molecule type" value="Genomic_DNA"/>
</dbReference>
<protein>
    <recommendedName>
        <fullName evidence="1">VWFA domain-containing protein</fullName>
    </recommendedName>
</protein>
<accession>A0A3G4ZN32</accession>
<reference evidence="2" key="1">
    <citation type="submission" date="2018-10" db="EMBL/GenBank/DDBJ databases">
        <title>Hidden diversity of soil giant viruses.</title>
        <authorList>
            <person name="Schulz F."/>
            <person name="Alteio L."/>
            <person name="Goudeau D."/>
            <person name="Ryan E.M."/>
            <person name="Malmstrom R.R."/>
            <person name="Blanchard J."/>
            <person name="Woyke T."/>
        </authorList>
    </citation>
    <scope>NUCLEOTIDE SEQUENCE</scope>
    <source>
        <strain evidence="2">TEV1</strain>
    </source>
</reference>
<gene>
    <name evidence="2" type="ORF">Terrestrivirus5_102</name>
</gene>
<feature type="domain" description="VWFA" evidence="1">
    <location>
        <begin position="37"/>
        <end position="217"/>
    </location>
</feature>
<evidence type="ECO:0000313" key="2">
    <source>
        <dbReference type="EMBL" id="AYV76280.1"/>
    </source>
</evidence>
<dbReference type="SUPFAM" id="SSF53300">
    <property type="entry name" value="vWA-like"/>
    <property type="match status" value="1"/>
</dbReference>